<feature type="signal peptide" evidence="1">
    <location>
        <begin position="1"/>
        <end position="28"/>
    </location>
</feature>
<evidence type="ECO:0000313" key="3">
    <source>
        <dbReference type="Proteomes" id="UP000694240"/>
    </source>
</evidence>
<dbReference type="EMBL" id="JAEFBK010000011">
    <property type="protein sequence ID" value="KAG7551891.1"/>
    <property type="molecule type" value="Genomic_DNA"/>
</dbReference>
<keyword evidence="1" id="KW-0732">Signal</keyword>
<evidence type="ECO:0008006" key="4">
    <source>
        <dbReference type="Google" id="ProtNLM"/>
    </source>
</evidence>
<feature type="chain" id="PRO_5035934816" description="Transmembrane protein" evidence="1">
    <location>
        <begin position="29"/>
        <end position="143"/>
    </location>
</feature>
<protein>
    <recommendedName>
        <fullName evidence="4">Transmembrane protein</fullName>
    </recommendedName>
</protein>
<sequence>MGLTKTSLLFYFLIVLYLHHNFVSVVDSRSLRQASVDTSHVFTISKPEGVIGYGGKTPKLAVFIRKGGGGKGGGGRGGGKLGGGRGGGYDRLRQSRGGLGGYPFFSGMSHHHRSSGSRNLGRPRCGFGWLGLLSASAGLILVS</sequence>
<reference evidence="2 3" key="1">
    <citation type="submission" date="2020-12" db="EMBL/GenBank/DDBJ databases">
        <title>Concerted genomic and epigenomic changes stabilize Arabidopsis allopolyploids.</title>
        <authorList>
            <person name="Chen Z."/>
        </authorList>
    </citation>
    <scope>NUCLEOTIDE SEQUENCE [LARGE SCALE GENOMIC DNA]</scope>
    <source>
        <strain evidence="2">Allo738</strain>
        <tissue evidence="2">Leaf</tissue>
    </source>
</reference>
<evidence type="ECO:0000313" key="2">
    <source>
        <dbReference type="EMBL" id="KAG7551891.1"/>
    </source>
</evidence>
<name>A0A8T1YZE2_9BRAS</name>
<accession>A0A8T1YZE2</accession>
<evidence type="ECO:0000256" key="1">
    <source>
        <dbReference type="SAM" id="SignalP"/>
    </source>
</evidence>
<organism evidence="2 3">
    <name type="scientific">Arabidopsis thaliana x Arabidopsis arenosa</name>
    <dbReference type="NCBI Taxonomy" id="1240361"/>
    <lineage>
        <taxon>Eukaryota</taxon>
        <taxon>Viridiplantae</taxon>
        <taxon>Streptophyta</taxon>
        <taxon>Embryophyta</taxon>
        <taxon>Tracheophyta</taxon>
        <taxon>Spermatophyta</taxon>
        <taxon>Magnoliopsida</taxon>
        <taxon>eudicotyledons</taxon>
        <taxon>Gunneridae</taxon>
        <taxon>Pentapetalae</taxon>
        <taxon>rosids</taxon>
        <taxon>malvids</taxon>
        <taxon>Brassicales</taxon>
        <taxon>Brassicaceae</taxon>
        <taxon>Camelineae</taxon>
        <taxon>Arabidopsis</taxon>
    </lineage>
</organism>
<keyword evidence="3" id="KW-1185">Reference proteome</keyword>
<gene>
    <name evidence="2" type="ORF">ISN45_Aa06g025210</name>
</gene>
<comment type="caution">
    <text evidence="2">The sequence shown here is derived from an EMBL/GenBank/DDBJ whole genome shotgun (WGS) entry which is preliminary data.</text>
</comment>
<proteinExistence type="predicted"/>
<dbReference type="Proteomes" id="UP000694240">
    <property type="component" value="Chromosome 11"/>
</dbReference>
<dbReference type="AlphaFoldDB" id="A0A8T1YZE2"/>